<dbReference type="InterPro" id="IPR000387">
    <property type="entry name" value="Tyr_Pase_dom"/>
</dbReference>
<keyword evidence="3" id="KW-1185">Reference proteome</keyword>
<evidence type="ECO:0000313" key="2">
    <source>
        <dbReference type="EMBL" id="CAH0027420.1"/>
    </source>
</evidence>
<dbReference type="PROSITE" id="PS50056">
    <property type="entry name" value="TYR_PHOSPHATASE_2"/>
    <property type="match status" value="1"/>
</dbReference>
<dbReference type="AlphaFoldDB" id="A0A9N9VS71"/>
<dbReference type="EMBL" id="CABFNQ020000727">
    <property type="protein sequence ID" value="CAH0027420.1"/>
    <property type="molecule type" value="Genomic_DNA"/>
</dbReference>
<sequence length="137" mass="14912">MYAPKAYGLVLKHLATENKLTPLLVHCRGGEGRTGLLIAIILALCGVPRDLIALEYSLTHADLSSIGTESAECVLGPLGWDVDLEAKAKSLSFIHESIDIVFEILDTTYGGITGYVKNYCGLSDEEIEMIRKNLTMN</sequence>
<dbReference type="SUPFAM" id="SSF52799">
    <property type="entry name" value="(Phosphotyrosine protein) phosphatases II"/>
    <property type="match status" value="1"/>
</dbReference>
<dbReference type="Gene3D" id="3.90.190.10">
    <property type="entry name" value="Protein tyrosine phosphatase superfamily"/>
    <property type="match status" value="1"/>
</dbReference>
<dbReference type="Proteomes" id="UP000696573">
    <property type="component" value="Unassembled WGS sequence"/>
</dbReference>
<dbReference type="PROSITE" id="PS00383">
    <property type="entry name" value="TYR_PHOSPHATASE_1"/>
    <property type="match status" value="1"/>
</dbReference>
<evidence type="ECO:0000259" key="1">
    <source>
        <dbReference type="PROSITE" id="PS50056"/>
    </source>
</evidence>
<dbReference type="GO" id="GO:0004721">
    <property type="term" value="F:phosphoprotein phosphatase activity"/>
    <property type="evidence" value="ECO:0007669"/>
    <property type="project" value="InterPro"/>
</dbReference>
<dbReference type="InterPro" id="IPR016130">
    <property type="entry name" value="Tyr_Pase_AS"/>
</dbReference>
<feature type="domain" description="Tyrosine specific protein phosphatases" evidence="1">
    <location>
        <begin position="22"/>
        <end position="42"/>
    </location>
</feature>
<proteinExistence type="predicted"/>
<name>A0A9N9VS71_9HYPO</name>
<organism evidence="2 3">
    <name type="scientific">Clonostachys rhizophaga</name>
    <dbReference type="NCBI Taxonomy" id="160324"/>
    <lineage>
        <taxon>Eukaryota</taxon>
        <taxon>Fungi</taxon>
        <taxon>Dikarya</taxon>
        <taxon>Ascomycota</taxon>
        <taxon>Pezizomycotina</taxon>
        <taxon>Sordariomycetes</taxon>
        <taxon>Hypocreomycetidae</taxon>
        <taxon>Hypocreales</taxon>
        <taxon>Bionectriaceae</taxon>
        <taxon>Clonostachys</taxon>
    </lineage>
</organism>
<dbReference type="OrthoDB" id="449382at2759"/>
<gene>
    <name evidence="2" type="ORF">CRHIZ90672A_00015892</name>
</gene>
<reference evidence="2" key="1">
    <citation type="submission" date="2021-10" db="EMBL/GenBank/DDBJ databases">
        <authorList>
            <person name="Piombo E."/>
        </authorList>
    </citation>
    <scope>NUCLEOTIDE SEQUENCE</scope>
</reference>
<evidence type="ECO:0000313" key="3">
    <source>
        <dbReference type="Proteomes" id="UP000696573"/>
    </source>
</evidence>
<accession>A0A9N9VS71</accession>
<dbReference type="InterPro" id="IPR026893">
    <property type="entry name" value="Tyr/Ser_Pase_IphP-type"/>
</dbReference>
<dbReference type="Pfam" id="PF13350">
    <property type="entry name" value="Y_phosphatase3"/>
    <property type="match status" value="1"/>
</dbReference>
<comment type="caution">
    <text evidence="2">The sequence shown here is derived from an EMBL/GenBank/DDBJ whole genome shotgun (WGS) entry which is preliminary data.</text>
</comment>
<protein>
    <recommendedName>
        <fullName evidence="1">Tyrosine specific protein phosphatases domain-containing protein</fullName>
    </recommendedName>
</protein>
<dbReference type="InterPro" id="IPR029021">
    <property type="entry name" value="Prot-tyrosine_phosphatase-like"/>
</dbReference>